<dbReference type="InterPro" id="IPR000835">
    <property type="entry name" value="HTH_MarR-typ"/>
</dbReference>
<reference evidence="7 8" key="1">
    <citation type="submission" date="2016-10" db="EMBL/GenBank/DDBJ databases">
        <authorList>
            <person name="de Groot N.N."/>
        </authorList>
    </citation>
    <scope>NUCLEOTIDE SEQUENCE [LARGE SCALE GENOMIC DNA]</scope>
    <source>
        <strain evidence="7 8">CGMCC 4.2022</strain>
    </source>
</reference>
<name>A0A1H0P8B1_9ACTN</name>
<evidence type="ECO:0000313" key="8">
    <source>
        <dbReference type="Proteomes" id="UP000199341"/>
    </source>
</evidence>
<keyword evidence="2" id="KW-0963">Cytoplasm</keyword>
<dbReference type="SUPFAM" id="SSF46785">
    <property type="entry name" value="Winged helix' DNA-binding domain"/>
    <property type="match status" value="1"/>
</dbReference>
<evidence type="ECO:0000256" key="2">
    <source>
        <dbReference type="ARBA" id="ARBA00022490"/>
    </source>
</evidence>
<evidence type="ECO:0000256" key="1">
    <source>
        <dbReference type="ARBA" id="ARBA00004496"/>
    </source>
</evidence>
<protein>
    <submittedName>
        <fullName evidence="7">DNA-binding transcriptional regulator, MarR family</fullName>
    </submittedName>
</protein>
<dbReference type="Proteomes" id="UP000199341">
    <property type="component" value="Unassembled WGS sequence"/>
</dbReference>
<sequence>MKPTTPAQPSAEPVLRLEDQLCFALHAAARAYDDIYRGALKESGLTYPQYLVMLVLWQHGPLSVKELGRYLRLDSGTLSPLVRRLESAGLVTRERSPQDERSVIVRLTPAGEAMRTTIKDVPLTIARATALNRTQASALLDELRSLTASLESATGPSH</sequence>
<dbReference type="GO" id="GO:0006950">
    <property type="term" value="P:response to stress"/>
    <property type="evidence" value="ECO:0007669"/>
    <property type="project" value="TreeGrafter"/>
</dbReference>
<dbReference type="EMBL" id="FNIE01000015">
    <property type="protein sequence ID" value="SDP01263.1"/>
    <property type="molecule type" value="Genomic_DNA"/>
</dbReference>
<dbReference type="AlphaFoldDB" id="A0A1H0P8B1"/>
<dbReference type="GO" id="GO:0003677">
    <property type="term" value="F:DNA binding"/>
    <property type="evidence" value="ECO:0007669"/>
    <property type="project" value="UniProtKB-KW"/>
</dbReference>
<feature type="domain" description="HTH marR-type" evidence="6">
    <location>
        <begin position="18"/>
        <end position="152"/>
    </location>
</feature>
<dbReference type="CDD" id="cd00090">
    <property type="entry name" value="HTH_ARSR"/>
    <property type="match status" value="1"/>
</dbReference>
<keyword evidence="4 7" id="KW-0238">DNA-binding</keyword>
<evidence type="ECO:0000256" key="3">
    <source>
        <dbReference type="ARBA" id="ARBA00023015"/>
    </source>
</evidence>
<dbReference type="InterPro" id="IPR036388">
    <property type="entry name" value="WH-like_DNA-bd_sf"/>
</dbReference>
<dbReference type="InterPro" id="IPR036390">
    <property type="entry name" value="WH_DNA-bd_sf"/>
</dbReference>
<proteinExistence type="predicted"/>
<dbReference type="GO" id="GO:0003700">
    <property type="term" value="F:DNA-binding transcription factor activity"/>
    <property type="evidence" value="ECO:0007669"/>
    <property type="project" value="InterPro"/>
</dbReference>
<dbReference type="PRINTS" id="PR00598">
    <property type="entry name" value="HTHMARR"/>
</dbReference>
<dbReference type="PROSITE" id="PS50995">
    <property type="entry name" value="HTH_MARR_2"/>
    <property type="match status" value="1"/>
</dbReference>
<organism evidence="7 8">
    <name type="scientific">Actinacidiphila guanduensis</name>
    <dbReference type="NCBI Taxonomy" id="310781"/>
    <lineage>
        <taxon>Bacteria</taxon>
        <taxon>Bacillati</taxon>
        <taxon>Actinomycetota</taxon>
        <taxon>Actinomycetes</taxon>
        <taxon>Kitasatosporales</taxon>
        <taxon>Streptomycetaceae</taxon>
        <taxon>Actinacidiphila</taxon>
    </lineage>
</organism>
<evidence type="ECO:0000256" key="5">
    <source>
        <dbReference type="ARBA" id="ARBA00023163"/>
    </source>
</evidence>
<keyword evidence="3" id="KW-0805">Transcription regulation</keyword>
<dbReference type="STRING" id="310781.SAMN05216259_115106"/>
<dbReference type="GO" id="GO:0005737">
    <property type="term" value="C:cytoplasm"/>
    <property type="evidence" value="ECO:0007669"/>
    <property type="project" value="UniProtKB-SubCell"/>
</dbReference>
<dbReference type="FunFam" id="1.10.10.10:FF:000163">
    <property type="entry name" value="MarR family transcriptional regulator"/>
    <property type="match status" value="1"/>
</dbReference>
<keyword evidence="5" id="KW-0804">Transcription</keyword>
<gene>
    <name evidence="7" type="ORF">SAMN05216259_115106</name>
</gene>
<dbReference type="RefSeq" id="WP_093787472.1">
    <property type="nucleotide sequence ID" value="NZ_FNIE01000015.1"/>
</dbReference>
<dbReference type="InterPro" id="IPR039422">
    <property type="entry name" value="MarR/SlyA-like"/>
</dbReference>
<accession>A0A1H0P8B1</accession>
<dbReference type="Pfam" id="PF01047">
    <property type="entry name" value="MarR"/>
    <property type="match status" value="1"/>
</dbReference>
<dbReference type="PANTHER" id="PTHR33164">
    <property type="entry name" value="TRANSCRIPTIONAL REGULATOR, MARR FAMILY"/>
    <property type="match status" value="1"/>
</dbReference>
<evidence type="ECO:0000256" key="4">
    <source>
        <dbReference type="ARBA" id="ARBA00023125"/>
    </source>
</evidence>
<dbReference type="SMART" id="SM00347">
    <property type="entry name" value="HTH_MARR"/>
    <property type="match status" value="1"/>
</dbReference>
<dbReference type="OrthoDB" id="9806864at2"/>
<dbReference type="Gene3D" id="1.10.10.10">
    <property type="entry name" value="Winged helix-like DNA-binding domain superfamily/Winged helix DNA-binding domain"/>
    <property type="match status" value="1"/>
</dbReference>
<keyword evidence="8" id="KW-1185">Reference proteome</keyword>
<dbReference type="InterPro" id="IPR011991">
    <property type="entry name" value="ArsR-like_HTH"/>
</dbReference>
<dbReference type="PANTHER" id="PTHR33164:SF5">
    <property type="entry name" value="ORGANIC HYDROPEROXIDE RESISTANCE TRANSCRIPTIONAL REGULATOR"/>
    <property type="match status" value="1"/>
</dbReference>
<evidence type="ECO:0000313" key="7">
    <source>
        <dbReference type="EMBL" id="SDP01263.1"/>
    </source>
</evidence>
<evidence type="ECO:0000259" key="6">
    <source>
        <dbReference type="PROSITE" id="PS50995"/>
    </source>
</evidence>
<comment type="subcellular location">
    <subcellularLocation>
        <location evidence="1">Cytoplasm</location>
    </subcellularLocation>
</comment>